<accession>A0A2P5CRW9</accession>
<organism evidence="1 2">
    <name type="scientific">Trema orientale</name>
    <name type="common">Charcoal tree</name>
    <name type="synonym">Celtis orientalis</name>
    <dbReference type="NCBI Taxonomy" id="63057"/>
    <lineage>
        <taxon>Eukaryota</taxon>
        <taxon>Viridiplantae</taxon>
        <taxon>Streptophyta</taxon>
        <taxon>Embryophyta</taxon>
        <taxon>Tracheophyta</taxon>
        <taxon>Spermatophyta</taxon>
        <taxon>Magnoliopsida</taxon>
        <taxon>eudicotyledons</taxon>
        <taxon>Gunneridae</taxon>
        <taxon>Pentapetalae</taxon>
        <taxon>rosids</taxon>
        <taxon>fabids</taxon>
        <taxon>Rosales</taxon>
        <taxon>Cannabaceae</taxon>
        <taxon>Trema</taxon>
    </lineage>
</organism>
<keyword evidence="2" id="KW-1185">Reference proteome</keyword>
<dbReference type="InParanoid" id="A0A2P5CRW9"/>
<gene>
    <name evidence="1" type="ORF">TorRG33x02_275090</name>
</gene>
<name>A0A2P5CRW9_TREOI</name>
<dbReference type="EMBL" id="JXTC01000333">
    <property type="protein sequence ID" value="PON63799.1"/>
    <property type="molecule type" value="Genomic_DNA"/>
</dbReference>
<comment type="caution">
    <text evidence="1">The sequence shown here is derived from an EMBL/GenBank/DDBJ whole genome shotgun (WGS) entry which is preliminary data.</text>
</comment>
<evidence type="ECO:0000313" key="1">
    <source>
        <dbReference type="EMBL" id="PON63799.1"/>
    </source>
</evidence>
<dbReference type="Proteomes" id="UP000237000">
    <property type="component" value="Unassembled WGS sequence"/>
</dbReference>
<dbReference type="OrthoDB" id="10329415at2759"/>
<reference evidence="2" key="1">
    <citation type="submission" date="2016-06" db="EMBL/GenBank/DDBJ databases">
        <title>Parallel loss of symbiosis genes in relatives of nitrogen-fixing non-legume Parasponia.</title>
        <authorList>
            <person name="Van Velzen R."/>
            <person name="Holmer R."/>
            <person name="Bu F."/>
            <person name="Rutten L."/>
            <person name="Van Zeijl A."/>
            <person name="Liu W."/>
            <person name="Santuari L."/>
            <person name="Cao Q."/>
            <person name="Sharma T."/>
            <person name="Shen D."/>
            <person name="Roswanjaya Y."/>
            <person name="Wardhani T."/>
            <person name="Kalhor M.S."/>
            <person name="Jansen J."/>
            <person name="Van den Hoogen J."/>
            <person name="Gungor B."/>
            <person name="Hartog M."/>
            <person name="Hontelez J."/>
            <person name="Verver J."/>
            <person name="Yang W.-C."/>
            <person name="Schijlen E."/>
            <person name="Repin R."/>
            <person name="Schilthuizen M."/>
            <person name="Schranz E."/>
            <person name="Heidstra R."/>
            <person name="Miyata K."/>
            <person name="Fedorova E."/>
            <person name="Kohlen W."/>
            <person name="Bisseling T."/>
            <person name="Smit S."/>
            <person name="Geurts R."/>
        </authorList>
    </citation>
    <scope>NUCLEOTIDE SEQUENCE [LARGE SCALE GENOMIC DNA]</scope>
    <source>
        <strain evidence="2">cv. RG33-2</strain>
    </source>
</reference>
<evidence type="ECO:0000313" key="2">
    <source>
        <dbReference type="Proteomes" id="UP000237000"/>
    </source>
</evidence>
<proteinExistence type="predicted"/>
<sequence length="73" mass="8338">MPGVCIIFRKWSIWTNTKILVIIAVAKIELPISTFISRVNFLGSASTLRLLYPVILVTIAPKYRELTFNFLEP</sequence>
<dbReference type="AlphaFoldDB" id="A0A2P5CRW9"/>
<protein>
    <submittedName>
        <fullName evidence="1">Uncharacterized protein</fullName>
    </submittedName>
</protein>